<feature type="region of interest" description="Disordered" evidence="1">
    <location>
        <begin position="170"/>
        <end position="208"/>
    </location>
</feature>
<protein>
    <recommendedName>
        <fullName evidence="2">Programmed cell death protein 2 C-terminal domain-containing protein</fullName>
    </recommendedName>
</protein>
<feature type="compositionally biased region" description="Low complexity" evidence="1">
    <location>
        <begin position="1"/>
        <end position="12"/>
    </location>
</feature>
<dbReference type="AlphaFoldDB" id="A0A7G3ZK88"/>
<evidence type="ECO:0000259" key="2">
    <source>
        <dbReference type="Pfam" id="PF04194"/>
    </source>
</evidence>
<evidence type="ECO:0000256" key="1">
    <source>
        <dbReference type="SAM" id="MobiDB-lite"/>
    </source>
</evidence>
<feature type="region of interest" description="Disordered" evidence="1">
    <location>
        <begin position="1"/>
        <end position="20"/>
    </location>
</feature>
<keyword evidence="4" id="KW-1185">Reference proteome</keyword>
<reference evidence="3 4" key="1">
    <citation type="submission" date="2020-06" db="EMBL/GenBank/DDBJ databases">
        <title>The yeast mating-type switching endonuclease HO is a domesticated member of an unorthodox homing genetic element family.</title>
        <authorList>
            <person name="Coughlan A.Y."/>
            <person name="Lombardi L."/>
            <person name="Braun-Galleani S."/>
            <person name="Martos A.R."/>
            <person name="Galeote V."/>
            <person name="Bigey F."/>
            <person name="Dequin S."/>
            <person name="Byrne K.P."/>
            <person name="Wolfe K.H."/>
        </authorList>
    </citation>
    <scope>NUCLEOTIDE SEQUENCE [LARGE SCALE GENOMIC DNA]</scope>
    <source>
        <strain evidence="3 4">CBS764</strain>
    </source>
</reference>
<dbReference type="RefSeq" id="XP_037140598.1">
    <property type="nucleotide sequence ID" value="XM_037284702.1"/>
</dbReference>
<dbReference type="InterPro" id="IPR007320">
    <property type="entry name" value="PDCD2_C"/>
</dbReference>
<name>A0A7G3ZK88_9SACH</name>
<dbReference type="GeneID" id="59327139"/>
<accession>A0A7G3ZK88</accession>
<dbReference type="OrthoDB" id="443682at2759"/>
<feature type="domain" description="Programmed cell death protein 2 C-terminal" evidence="2">
    <location>
        <begin position="296"/>
        <end position="405"/>
    </location>
</feature>
<dbReference type="Pfam" id="PF04194">
    <property type="entry name" value="PDCD2_C"/>
    <property type="match status" value="1"/>
</dbReference>
<dbReference type="EMBL" id="CP059251">
    <property type="protein sequence ID" value="QLL33924.1"/>
    <property type="molecule type" value="Genomic_DNA"/>
</dbReference>
<evidence type="ECO:0000313" key="4">
    <source>
        <dbReference type="Proteomes" id="UP000515788"/>
    </source>
</evidence>
<gene>
    <name evidence="3" type="ORF">HG536_0F02490</name>
</gene>
<evidence type="ECO:0000313" key="3">
    <source>
        <dbReference type="EMBL" id="QLL33924.1"/>
    </source>
</evidence>
<organism evidence="3 4">
    <name type="scientific">Torulaspora globosa</name>
    <dbReference type="NCBI Taxonomy" id="48254"/>
    <lineage>
        <taxon>Eukaryota</taxon>
        <taxon>Fungi</taxon>
        <taxon>Dikarya</taxon>
        <taxon>Ascomycota</taxon>
        <taxon>Saccharomycotina</taxon>
        <taxon>Saccharomycetes</taxon>
        <taxon>Saccharomycetales</taxon>
        <taxon>Saccharomycetaceae</taxon>
        <taxon>Torulaspora</taxon>
    </lineage>
</organism>
<sequence>MPQSEDFSASASEFEEDYGTGNGSAVYIALVDAPLKENEDVSIEDSFIGGKPVWLHPESLPSDNLLECGACKSKDNMKLLLQAFCPLDIDQVQKVQATYGVESMEHISADDDRVLYVFLCTRCQRKANSVRCIRGVKKNTKKSAPEKLSEKMEKLSFQKDFKINPFDLSNDEGSNPFSSNPFQSGGSGSNPFSNSLNAAKASEEKSANELSLKATRKLHDSKADKTFDEAEAFKSFLLYVEEESFKNKKPDHLKLPKNLKIDKEALDLTGEDESSLDKDPIKLDPRTEKLSKFLDDDVFQKFQEVVGYNPHQVLRYDFGGKPLLYAQSKVDFEKTVANPAYNPSSRRVFEMQLMPKMIMDLESDASLSDGMEWGTILVFSDVQNYTPEFDANGVGYVEEVVKVQWESRN</sequence>
<dbReference type="Proteomes" id="UP000515788">
    <property type="component" value="Chromosome 6"/>
</dbReference>
<dbReference type="KEGG" id="tgb:HG536_0F02490"/>
<proteinExistence type="predicted"/>
<dbReference type="GO" id="GO:0030490">
    <property type="term" value="P:maturation of SSU-rRNA"/>
    <property type="evidence" value="ECO:0007669"/>
    <property type="project" value="TreeGrafter"/>
</dbReference>
<feature type="compositionally biased region" description="Low complexity" evidence="1">
    <location>
        <begin position="176"/>
        <end position="200"/>
    </location>
</feature>
<dbReference type="PANTHER" id="PTHR47524:SF1">
    <property type="entry name" value="20S RRNA ACCUMULATION PROTEIN 4"/>
    <property type="match status" value="1"/>
</dbReference>
<dbReference type="PANTHER" id="PTHR47524">
    <property type="entry name" value="20S RRNA ACCUMULATION PROTEIN 4"/>
    <property type="match status" value="1"/>
</dbReference>
<dbReference type="GO" id="GO:0005737">
    <property type="term" value="C:cytoplasm"/>
    <property type="evidence" value="ECO:0007669"/>
    <property type="project" value="InterPro"/>
</dbReference>